<evidence type="ECO:0000256" key="1">
    <source>
        <dbReference type="SAM" id="MobiDB-lite"/>
    </source>
</evidence>
<protein>
    <recommendedName>
        <fullName evidence="6">SAM and PH domain-containing protein</fullName>
    </recommendedName>
</protein>
<dbReference type="Gene3D" id="1.10.150.50">
    <property type="entry name" value="Transcription Factor, Ets-1"/>
    <property type="match status" value="1"/>
</dbReference>
<reference evidence="4" key="1">
    <citation type="journal article" date="2023" name="Mol. Phylogenet. Evol.">
        <title>Genome-scale phylogeny and comparative genomics of the fungal order Sordariales.</title>
        <authorList>
            <person name="Hensen N."/>
            <person name="Bonometti L."/>
            <person name="Westerberg I."/>
            <person name="Brannstrom I.O."/>
            <person name="Guillou S."/>
            <person name="Cros-Aarteil S."/>
            <person name="Calhoun S."/>
            <person name="Haridas S."/>
            <person name="Kuo A."/>
            <person name="Mondo S."/>
            <person name="Pangilinan J."/>
            <person name="Riley R."/>
            <person name="LaButti K."/>
            <person name="Andreopoulos B."/>
            <person name="Lipzen A."/>
            <person name="Chen C."/>
            <person name="Yan M."/>
            <person name="Daum C."/>
            <person name="Ng V."/>
            <person name="Clum A."/>
            <person name="Steindorff A."/>
            <person name="Ohm R.A."/>
            <person name="Martin F."/>
            <person name="Silar P."/>
            <person name="Natvig D.O."/>
            <person name="Lalanne C."/>
            <person name="Gautier V."/>
            <person name="Ament-Velasquez S.L."/>
            <person name="Kruys A."/>
            <person name="Hutchinson M.I."/>
            <person name="Powell A.J."/>
            <person name="Barry K."/>
            <person name="Miller A.N."/>
            <person name="Grigoriev I.V."/>
            <person name="Debuchy R."/>
            <person name="Gladieux P."/>
            <person name="Hiltunen Thoren M."/>
            <person name="Johannesson H."/>
        </authorList>
    </citation>
    <scope>NUCLEOTIDE SEQUENCE</scope>
    <source>
        <strain evidence="4">CBS 123565</strain>
    </source>
</reference>
<dbReference type="PROSITE" id="PS50105">
    <property type="entry name" value="SAM_DOMAIN"/>
    <property type="match status" value="1"/>
</dbReference>
<name>A0AAN6UCI1_9PEZI</name>
<dbReference type="CDD" id="cd09535">
    <property type="entry name" value="SAM_BOI-like_fungal"/>
    <property type="match status" value="1"/>
</dbReference>
<dbReference type="SMART" id="SM00454">
    <property type="entry name" value="SAM"/>
    <property type="match status" value="1"/>
</dbReference>
<accession>A0AAN6UCI1</accession>
<gene>
    <name evidence="4" type="ORF">BT67DRAFT_220486</name>
</gene>
<evidence type="ECO:0000313" key="5">
    <source>
        <dbReference type="Proteomes" id="UP001304895"/>
    </source>
</evidence>
<dbReference type="Gene3D" id="2.30.29.30">
    <property type="entry name" value="Pleckstrin-homology domain (PH domain)/Phosphotyrosine-binding domain (PTB)"/>
    <property type="match status" value="1"/>
</dbReference>
<dbReference type="InterPro" id="IPR001660">
    <property type="entry name" value="SAM"/>
</dbReference>
<dbReference type="AlphaFoldDB" id="A0AAN6UCI1"/>
<evidence type="ECO:0000313" key="4">
    <source>
        <dbReference type="EMBL" id="KAK4130458.1"/>
    </source>
</evidence>
<keyword evidence="5" id="KW-1185">Reference proteome</keyword>
<dbReference type="InterPro" id="IPR013761">
    <property type="entry name" value="SAM/pointed_sf"/>
</dbReference>
<feature type="region of interest" description="Disordered" evidence="1">
    <location>
        <begin position="439"/>
        <end position="522"/>
    </location>
</feature>
<feature type="domain" description="PH" evidence="2">
    <location>
        <begin position="668"/>
        <end position="847"/>
    </location>
</feature>
<dbReference type="Proteomes" id="UP001304895">
    <property type="component" value="Unassembled WGS sequence"/>
</dbReference>
<feature type="domain" description="SAM" evidence="3">
    <location>
        <begin position="197"/>
        <end position="261"/>
    </location>
</feature>
<feature type="compositionally biased region" description="Basic and acidic residues" evidence="1">
    <location>
        <begin position="277"/>
        <end position="288"/>
    </location>
</feature>
<reference evidence="4" key="2">
    <citation type="submission" date="2023-05" db="EMBL/GenBank/DDBJ databases">
        <authorList>
            <consortium name="Lawrence Berkeley National Laboratory"/>
            <person name="Steindorff A."/>
            <person name="Hensen N."/>
            <person name="Bonometti L."/>
            <person name="Westerberg I."/>
            <person name="Brannstrom I.O."/>
            <person name="Guillou S."/>
            <person name="Cros-Aarteil S."/>
            <person name="Calhoun S."/>
            <person name="Haridas S."/>
            <person name="Kuo A."/>
            <person name="Mondo S."/>
            <person name="Pangilinan J."/>
            <person name="Riley R."/>
            <person name="Labutti K."/>
            <person name="Andreopoulos B."/>
            <person name="Lipzen A."/>
            <person name="Chen C."/>
            <person name="Yanf M."/>
            <person name="Daum C."/>
            <person name="Ng V."/>
            <person name="Clum A."/>
            <person name="Ohm R."/>
            <person name="Martin F."/>
            <person name="Silar P."/>
            <person name="Natvig D."/>
            <person name="Lalanne C."/>
            <person name="Gautier V."/>
            <person name="Ament-Velasquez S.L."/>
            <person name="Kruys A."/>
            <person name="Hutchinson M.I."/>
            <person name="Powell A.J."/>
            <person name="Barry K."/>
            <person name="Miller A.N."/>
            <person name="Grigoriev I.V."/>
            <person name="Debuchy R."/>
            <person name="Gladieux P."/>
            <person name="Thoren M.H."/>
            <person name="Johannesson H."/>
        </authorList>
    </citation>
    <scope>NUCLEOTIDE SEQUENCE</scope>
    <source>
        <strain evidence="4">CBS 123565</strain>
    </source>
</reference>
<dbReference type="SMART" id="SM00233">
    <property type="entry name" value="PH"/>
    <property type="match status" value="1"/>
</dbReference>
<proteinExistence type="predicted"/>
<feature type="region of interest" description="Disordered" evidence="1">
    <location>
        <begin position="262"/>
        <end position="299"/>
    </location>
</feature>
<dbReference type="InterPro" id="IPR011993">
    <property type="entry name" value="PH-like_dom_sf"/>
</dbReference>
<evidence type="ECO:0000259" key="2">
    <source>
        <dbReference type="PROSITE" id="PS50003"/>
    </source>
</evidence>
<dbReference type="Pfam" id="PF07647">
    <property type="entry name" value="SAM_2"/>
    <property type="match status" value="1"/>
</dbReference>
<feature type="compositionally biased region" description="Polar residues" evidence="1">
    <location>
        <begin position="588"/>
        <end position="601"/>
    </location>
</feature>
<comment type="caution">
    <text evidence="4">The sequence shown here is derived from an EMBL/GenBank/DDBJ whole genome shotgun (WGS) entry which is preliminary data.</text>
</comment>
<evidence type="ECO:0008006" key="6">
    <source>
        <dbReference type="Google" id="ProtNLM"/>
    </source>
</evidence>
<dbReference type="PROSITE" id="PS50003">
    <property type="entry name" value="PH_DOMAIN"/>
    <property type="match status" value="1"/>
</dbReference>
<sequence>MMDHVQFAAIERPQQEMLEKSRGRDAFFSVKSTKHRPNSVYTEFMESDTEMEHGDDQDEDEVYSEFGDLEGIEMEDGDCSPRISIGSSGQPSFTTLSSYDEVQTPRSLRQHPFMFDNDKNQVEGPRGPHLFRSSMSSAQSIELQHALSMSPITPKDPRLMDFQLQNVHLTSLPKKKRDTGPFQFTDEELDTSALHDWTPEMVAQQMLNTGVELAAAEKFVENDINGAILITLKFEDLKELGIASFGVRTRIWEEIHSMRNLQQPEPMPETPIDDEPDKAVKRELRRQESGAGRTKPKPRMKINDVISPLESVSIVGIEQVLPKPHNCSKGENCTKWKRNQRLMEAFKKDHPFINDNGIIMIAGDPGNATKVEPVVSRDEGFRPVSDAVPSVVASSDVMGPGSLPSLQYLQEATLRNLIARDPQDNVRQFLDFQRHHINASSEVPPTPPFEIISQGNQQNPHAGLRGLPKLSIPSQPAAAPQRELPQSAQARSARPISQIIPSFRELSPSSDEATPTAPYRFGTPFSEMDVPVTMTSIPPVSRDFSQSVPPDMNYRHNPGPARSMSRNTIRRPSFPVMPALDENKIVTPPTQLPNRSFSQRVGQRPLQPPPRVQYPWTQTERPTLEKAVPPVPAFAASPDTAGVKTVNIGGRLSPISDKPQVDMTGGNAISYQGLMKKRKTKMLRHEWHEHFFTLRGTRLTMHKDAAAANKTLEYIDVDDYAVACAGAATTSKLNAAWKAMHIRRGSSDDAKARADIAAFSFQLVPQDAKAGVRLRRRESALPGGAAAATAAALAAAGGGTAGAAAGAAVLPPPIDGAVNGTGKTHHFAVKGRDERIDWMRELMLAKARKQKGEGFEVVVNGNMI</sequence>
<dbReference type="InterPro" id="IPR001849">
    <property type="entry name" value="PH_domain"/>
</dbReference>
<dbReference type="SUPFAM" id="SSF50729">
    <property type="entry name" value="PH domain-like"/>
    <property type="match status" value="1"/>
</dbReference>
<evidence type="ECO:0000259" key="3">
    <source>
        <dbReference type="PROSITE" id="PS50105"/>
    </source>
</evidence>
<organism evidence="4 5">
    <name type="scientific">Trichocladium antarcticum</name>
    <dbReference type="NCBI Taxonomy" id="1450529"/>
    <lineage>
        <taxon>Eukaryota</taxon>
        <taxon>Fungi</taxon>
        <taxon>Dikarya</taxon>
        <taxon>Ascomycota</taxon>
        <taxon>Pezizomycotina</taxon>
        <taxon>Sordariomycetes</taxon>
        <taxon>Sordariomycetidae</taxon>
        <taxon>Sordariales</taxon>
        <taxon>Chaetomiaceae</taxon>
        <taxon>Trichocladium</taxon>
    </lineage>
</organism>
<feature type="region of interest" description="Disordered" evidence="1">
    <location>
        <begin position="585"/>
        <end position="615"/>
    </location>
</feature>
<dbReference type="EMBL" id="MU853436">
    <property type="protein sequence ID" value="KAK4130458.1"/>
    <property type="molecule type" value="Genomic_DNA"/>
</dbReference>
<dbReference type="SUPFAM" id="SSF47769">
    <property type="entry name" value="SAM/Pointed domain"/>
    <property type="match status" value="1"/>
</dbReference>